<name>A0A6C0UEV9_9EURY</name>
<dbReference type="AlphaFoldDB" id="A0A6C0UEV9"/>
<organism evidence="1 2">
    <name type="scientific">Halogeometricum borinquense</name>
    <dbReference type="NCBI Taxonomy" id="60847"/>
    <lineage>
        <taxon>Archaea</taxon>
        <taxon>Methanobacteriati</taxon>
        <taxon>Methanobacteriota</taxon>
        <taxon>Stenosarchaea group</taxon>
        <taxon>Halobacteria</taxon>
        <taxon>Halobacteriales</taxon>
        <taxon>Haloferacaceae</taxon>
        <taxon>Halogeometricum</taxon>
    </lineage>
</organism>
<accession>A0A6C0UEV9</accession>
<sequence length="106" mass="10611">MKAAVRTGRYGDAALLAAFAVGLAVSSVHWVGIVVAGVLVGLTASSVRRAFVLGLTFAGILVVVFAAWMAWHGAFGAWVGAGPIPLLTVVTSLLAPVAAVGARVLG</sequence>
<evidence type="ECO:0000313" key="2">
    <source>
        <dbReference type="Proteomes" id="UP000465846"/>
    </source>
</evidence>
<evidence type="ECO:0000313" key="1">
    <source>
        <dbReference type="EMBL" id="QIB73740.1"/>
    </source>
</evidence>
<gene>
    <name evidence="1" type="ORF">G3I44_05215</name>
</gene>
<dbReference type="Proteomes" id="UP000465846">
    <property type="component" value="Chromosome"/>
</dbReference>
<protein>
    <submittedName>
        <fullName evidence="1">Uncharacterized protein</fullName>
    </submittedName>
</protein>
<dbReference type="RefSeq" id="WP_163485749.1">
    <property type="nucleotide sequence ID" value="NZ_CP048739.1"/>
</dbReference>
<dbReference type="EMBL" id="CP048739">
    <property type="protein sequence ID" value="QIB73740.1"/>
    <property type="molecule type" value="Genomic_DNA"/>
</dbReference>
<reference evidence="1 2" key="1">
    <citation type="submission" date="2020-02" db="EMBL/GenBank/DDBJ databases">
        <title>Whole genome sequence of Halogeometricum borinquense strain wsp4.</title>
        <authorList>
            <person name="Verma D.K."/>
            <person name="Gopal K."/>
            <person name="Prasad E.S."/>
        </authorList>
    </citation>
    <scope>NUCLEOTIDE SEQUENCE [LARGE SCALE GENOMIC DNA]</scope>
    <source>
        <strain evidence="2">wsp4</strain>
    </source>
</reference>
<proteinExistence type="predicted"/>
<dbReference type="GeneID" id="44078778"/>